<dbReference type="Pfam" id="PF00526">
    <property type="entry name" value="Dicty_CTDC"/>
    <property type="match status" value="6"/>
</dbReference>
<evidence type="ECO:0000256" key="2">
    <source>
        <dbReference type="SAM" id="SignalP"/>
    </source>
</evidence>
<feature type="chain" id="PRO_5004250509" evidence="2">
    <location>
        <begin position="20"/>
        <end position="370"/>
    </location>
</feature>
<dbReference type="KEGG" id="ddi:DDB_G0270368"/>
<dbReference type="InParanoid" id="Q55BT6"/>
<dbReference type="InterPro" id="IPR001673">
    <property type="entry name" value="S_mold_repeat"/>
</dbReference>
<dbReference type="PANTHER" id="PTHR31797">
    <property type="entry name" value="EXTRACELLULAR MATRIX PROTEIN A-RELATED"/>
    <property type="match status" value="1"/>
</dbReference>
<dbReference type="AlphaFoldDB" id="Q55BT6"/>
<dbReference type="GO" id="GO:0099120">
    <property type="term" value="P:socially cooperative development"/>
    <property type="evidence" value="ECO:0000318"/>
    <property type="project" value="GO_Central"/>
</dbReference>
<protein>
    <submittedName>
        <fullName evidence="3">Uncharacterized protein</fullName>
    </submittedName>
</protein>
<dbReference type="EMBL" id="AAFI02000005">
    <property type="protein sequence ID" value="EAL72534.1"/>
    <property type="molecule type" value="Genomic_DNA"/>
</dbReference>
<dbReference type="PaxDb" id="44689-DDB0231734"/>
<dbReference type="VEuPathDB" id="AmoebaDB:DDB_G0270368"/>
<evidence type="ECO:0000313" key="3">
    <source>
        <dbReference type="EMBL" id="EAL72534.1"/>
    </source>
</evidence>
<evidence type="ECO:0000256" key="1">
    <source>
        <dbReference type="ARBA" id="ARBA00022729"/>
    </source>
</evidence>
<name>Q55BT6_DICDI</name>
<feature type="signal peptide" evidence="2">
    <location>
        <begin position="1"/>
        <end position="19"/>
    </location>
</feature>
<dbReference type="GO" id="GO:0031012">
    <property type="term" value="C:extracellular matrix"/>
    <property type="evidence" value="ECO:0000318"/>
    <property type="project" value="GO_Central"/>
</dbReference>
<dbReference type="GeneID" id="8617718"/>
<gene>
    <name evidence="3" type="ORF">DDB_G0270368</name>
</gene>
<reference evidence="3 4" key="1">
    <citation type="journal article" date="2005" name="Nature">
        <title>The genome of the social amoeba Dictyostelium discoideum.</title>
        <authorList>
            <consortium name="The Dictyostelium discoideum Sequencing Consortium"/>
            <person name="Eichinger L."/>
            <person name="Pachebat J.A."/>
            <person name="Glockner G."/>
            <person name="Rajandream M.A."/>
            <person name="Sucgang R."/>
            <person name="Berriman M."/>
            <person name="Song J."/>
            <person name="Olsen R."/>
            <person name="Szafranski K."/>
            <person name="Xu Q."/>
            <person name="Tunggal B."/>
            <person name="Kummerfeld S."/>
            <person name="Madera M."/>
            <person name="Konfortov B.A."/>
            <person name="Rivero F."/>
            <person name="Bankier A.T."/>
            <person name="Lehmann R."/>
            <person name="Hamlin N."/>
            <person name="Davies R."/>
            <person name="Gaudet P."/>
            <person name="Fey P."/>
            <person name="Pilcher K."/>
            <person name="Chen G."/>
            <person name="Saunders D."/>
            <person name="Sodergren E."/>
            <person name="Davis P."/>
            <person name="Kerhornou A."/>
            <person name="Nie X."/>
            <person name="Hall N."/>
            <person name="Anjard C."/>
            <person name="Hemphill L."/>
            <person name="Bason N."/>
            <person name="Farbrother P."/>
            <person name="Desany B."/>
            <person name="Just E."/>
            <person name="Morio T."/>
            <person name="Rost R."/>
            <person name="Churcher C."/>
            <person name="Cooper J."/>
            <person name="Haydock S."/>
            <person name="van Driessche N."/>
            <person name="Cronin A."/>
            <person name="Goodhead I."/>
            <person name="Muzny D."/>
            <person name="Mourier T."/>
            <person name="Pain A."/>
            <person name="Lu M."/>
            <person name="Harper D."/>
            <person name="Lindsay R."/>
            <person name="Hauser H."/>
            <person name="James K."/>
            <person name="Quiles M."/>
            <person name="Madan Babu M."/>
            <person name="Saito T."/>
            <person name="Buchrieser C."/>
            <person name="Wardroper A."/>
            <person name="Felder M."/>
            <person name="Thangavelu M."/>
            <person name="Johnson D."/>
            <person name="Knights A."/>
            <person name="Loulseged H."/>
            <person name="Mungall K."/>
            <person name="Oliver K."/>
            <person name="Price C."/>
            <person name="Quail M.A."/>
            <person name="Urushihara H."/>
            <person name="Hernandez J."/>
            <person name="Rabbinowitsch E."/>
            <person name="Steffen D."/>
            <person name="Sanders M."/>
            <person name="Ma J."/>
            <person name="Kohara Y."/>
            <person name="Sharp S."/>
            <person name="Simmonds M."/>
            <person name="Spiegler S."/>
            <person name="Tivey A."/>
            <person name="Sugano S."/>
            <person name="White B."/>
            <person name="Walker D."/>
            <person name="Woodward J."/>
            <person name="Winckler T."/>
            <person name="Tanaka Y."/>
            <person name="Shaulsky G."/>
            <person name="Schleicher M."/>
            <person name="Weinstock G."/>
            <person name="Rosenthal A."/>
            <person name="Cox E.C."/>
            <person name="Chisholm R.L."/>
            <person name="Gibbs R."/>
            <person name="Loomis W.F."/>
            <person name="Platzer M."/>
            <person name="Kay R.R."/>
            <person name="Williams J."/>
            <person name="Dear P.H."/>
            <person name="Noegel A.A."/>
            <person name="Barrell B."/>
            <person name="Kuspa A."/>
        </authorList>
    </citation>
    <scope>NUCLEOTIDE SEQUENCE [LARGE SCALE GENOMIC DNA]</scope>
    <source>
        <strain evidence="3 4">AX4</strain>
    </source>
</reference>
<organism evidence="3 4">
    <name type="scientific">Dictyostelium discoideum</name>
    <name type="common">Social amoeba</name>
    <dbReference type="NCBI Taxonomy" id="44689"/>
    <lineage>
        <taxon>Eukaryota</taxon>
        <taxon>Amoebozoa</taxon>
        <taxon>Evosea</taxon>
        <taxon>Eumycetozoa</taxon>
        <taxon>Dictyostelia</taxon>
        <taxon>Dictyosteliales</taxon>
        <taxon>Dictyosteliaceae</taxon>
        <taxon>Dictyostelium</taxon>
    </lineage>
</organism>
<dbReference type="InterPro" id="IPR052846">
    <property type="entry name" value="ECM-enzyme_regulator"/>
</dbReference>
<dbReference type="Proteomes" id="UP000002195">
    <property type="component" value="Unassembled WGS sequence"/>
</dbReference>
<accession>Q55BT6</accession>
<dbReference type="GO" id="GO:0005576">
    <property type="term" value="C:extracellular region"/>
    <property type="evidence" value="ECO:0000318"/>
    <property type="project" value="GO_Central"/>
</dbReference>
<keyword evidence="1 2" id="KW-0732">Signal</keyword>
<dbReference type="GO" id="GO:0007618">
    <property type="term" value="P:mating"/>
    <property type="evidence" value="ECO:0000270"/>
    <property type="project" value="dictyBase"/>
</dbReference>
<keyword evidence="4" id="KW-1185">Reference proteome</keyword>
<comment type="caution">
    <text evidence="3">The sequence shown here is derived from an EMBL/GenBank/DDBJ whole genome shotgun (WGS) entry which is preliminary data.</text>
</comment>
<dbReference type="dictyBase" id="DDB_G0270368"/>
<dbReference type="HOGENOM" id="CLU_800297_0_0_1"/>
<sequence>MKLLYIVVFLLFAIKLCCSEYCGETYCVENRNCYSFIGCRNSTCLYETIDLDDEVDCTVDTCSDRYGVKNTPNNSLCPPENLCDMFLCDTQSGCVAIPKVNCPAPNPCQIPLGCNRETGICEYDEIDCHDDNECTNDYCDPILGECVHFSNDTICSNKASNFSTCVLSGVCGEFGCKYVEDNCNDGNPCTDDYCDFKNGCVSQKNDWNCDSLSACSEGICTDNGCVQQEVDCDDDNPCSEDFCHPLFGCGSILNDTICTNGNKCVNSTCTEDGCSLPVPIVCQDGNPCSDDTCNPSTGCQFTLNNSNCNDGKKCTIDQCGLNGCTHTNITCPPKRVVDIILIGLICRNHYCDQSTGNCVPDMNSVSLLCI</sequence>
<dbReference type="PhylomeDB" id="Q55BT6"/>
<evidence type="ECO:0000313" key="4">
    <source>
        <dbReference type="Proteomes" id="UP000002195"/>
    </source>
</evidence>
<dbReference type="PANTHER" id="PTHR31797:SF3">
    <property type="entry name" value="EXTRACELLULAR MATRIX PROTEIN-RELATED"/>
    <property type="match status" value="1"/>
</dbReference>
<proteinExistence type="predicted"/>
<dbReference type="RefSeq" id="XP_646745.1">
    <property type="nucleotide sequence ID" value="XM_641653.1"/>
</dbReference>